<accession>D7KJ45</accession>
<name>D7KJ45_ARALL</name>
<protein>
    <submittedName>
        <fullName evidence="1">Predicted protein</fullName>
    </submittedName>
</protein>
<sequence length="184" mass="21106">CAKTPRRFVEDFPQEEVEAFGPGLKLLVADINTGSMVYVWKRSIHEKRLHVDDVAHGVHTISETGFDSNSLKDNCLRENFNAMIAGHAELPPIQKIVEDLMREPPFFLVTLDIPGKKYRTVRTFGMDIKANRPKARFYERHLNDDEITHRETGVKEAKRPKTKNEYGNIGLIRSLAKGEEYQVL</sequence>
<dbReference type="AlphaFoldDB" id="D7KJ45"/>
<dbReference type="Proteomes" id="UP000008694">
    <property type="component" value="Unassembled WGS sequence"/>
</dbReference>
<reference evidence="2" key="1">
    <citation type="journal article" date="2011" name="Nat. Genet.">
        <title>The Arabidopsis lyrata genome sequence and the basis of rapid genome size change.</title>
        <authorList>
            <person name="Hu T.T."/>
            <person name="Pattyn P."/>
            <person name="Bakker E.G."/>
            <person name="Cao J."/>
            <person name="Cheng J.-F."/>
            <person name="Clark R.M."/>
            <person name="Fahlgren N."/>
            <person name="Fawcett J.A."/>
            <person name="Grimwood J."/>
            <person name="Gundlach H."/>
            <person name="Haberer G."/>
            <person name="Hollister J.D."/>
            <person name="Ossowski S."/>
            <person name="Ottilar R.P."/>
            <person name="Salamov A.A."/>
            <person name="Schneeberger K."/>
            <person name="Spannagl M."/>
            <person name="Wang X."/>
            <person name="Yang L."/>
            <person name="Nasrallah M.E."/>
            <person name="Bergelson J."/>
            <person name="Carrington J.C."/>
            <person name="Gaut B.S."/>
            <person name="Schmutz J."/>
            <person name="Mayer K.F.X."/>
            <person name="Van de Peer Y."/>
            <person name="Grigoriev I.V."/>
            <person name="Nordborg M."/>
            <person name="Weigel D."/>
            <person name="Guo Y.-L."/>
        </authorList>
    </citation>
    <scope>NUCLEOTIDE SEQUENCE [LARGE SCALE GENOMIC DNA]</scope>
    <source>
        <strain evidence="2">cv. MN47</strain>
    </source>
</reference>
<keyword evidence="2" id="KW-1185">Reference proteome</keyword>
<organism evidence="2">
    <name type="scientific">Arabidopsis lyrata subsp. lyrata</name>
    <name type="common">Lyre-leaved rock-cress</name>
    <dbReference type="NCBI Taxonomy" id="81972"/>
    <lineage>
        <taxon>Eukaryota</taxon>
        <taxon>Viridiplantae</taxon>
        <taxon>Streptophyta</taxon>
        <taxon>Embryophyta</taxon>
        <taxon>Tracheophyta</taxon>
        <taxon>Spermatophyta</taxon>
        <taxon>Magnoliopsida</taxon>
        <taxon>eudicotyledons</taxon>
        <taxon>Gunneridae</taxon>
        <taxon>Pentapetalae</taxon>
        <taxon>rosids</taxon>
        <taxon>malvids</taxon>
        <taxon>Brassicales</taxon>
        <taxon>Brassicaceae</taxon>
        <taxon>Camelineae</taxon>
        <taxon>Arabidopsis</taxon>
    </lineage>
</organism>
<proteinExistence type="predicted"/>
<feature type="non-terminal residue" evidence="1">
    <location>
        <position position="1"/>
    </location>
</feature>
<dbReference type="EMBL" id="GL348713">
    <property type="protein sequence ID" value="EFH66658.1"/>
    <property type="molecule type" value="Genomic_DNA"/>
</dbReference>
<gene>
    <name evidence="1" type="ORF">ARALYDRAFT_679836</name>
</gene>
<dbReference type="Gramene" id="Al_scaffold_0001_2159">
    <property type="protein sequence ID" value="Al_scaffold_0001_2159"/>
    <property type="gene ID" value="Al_scaffold_0001_2159"/>
</dbReference>
<evidence type="ECO:0000313" key="1">
    <source>
        <dbReference type="EMBL" id="EFH66658.1"/>
    </source>
</evidence>
<evidence type="ECO:0000313" key="2">
    <source>
        <dbReference type="Proteomes" id="UP000008694"/>
    </source>
</evidence>
<dbReference type="eggNOG" id="KOG2342">
    <property type="taxonomic scope" value="Eukaryota"/>
</dbReference>
<dbReference type="HOGENOM" id="CLU_1471851_0_0_1"/>